<keyword evidence="1" id="KW-1133">Transmembrane helix</keyword>
<accession>A0A2U1ANY6</accession>
<sequence>MNYTKAIVLLVSGTLALVASLWLGAESGAYGFLIGYGCTALAGGVLGLGYSYYKNQKAKKGTLIP</sequence>
<keyword evidence="1" id="KW-0472">Membrane</keyword>
<name>A0A2U1ANY6_9BACT</name>
<feature type="transmembrane region" description="Helical" evidence="1">
    <location>
        <begin position="31"/>
        <end position="53"/>
    </location>
</feature>
<proteinExistence type="predicted"/>
<feature type="transmembrane region" description="Helical" evidence="1">
    <location>
        <begin position="7"/>
        <end position="25"/>
    </location>
</feature>
<dbReference type="EMBL" id="QEKI01000019">
    <property type="protein sequence ID" value="PVY38088.1"/>
    <property type="molecule type" value="Genomic_DNA"/>
</dbReference>
<dbReference type="Proteomes" id="UP000245466">
    <property type="component" value="Unassembled WGS sequence"/>
</dbReference>
<protein>
    <submittedName>
        <fullName evidence="2">Uncharacterized protein</fullName>
    </submittedName>
</protein>
<comment type="caution">
    <text evidence="2">The sequence shown here is derived from an EMBL/GenBank/DDBJ whole genome shotgun (WGS) entry which is preliminary data.</text>
</comment>
<evidence type="ECO:0000313" key="3">
    <source>
        <dbReference type="Proteomes" id="UP000245466"/>
    </source>
</evidence>
<evidence type="ECO:0000313" key="2">
    <source>
        <dbReference type="EMBL" id="PVY38088.1"/>
    </source>
</evidence>
<keyword evidence="3" id="KW-1185">Reference proteome</keyword>
<organism evidence="2 3">
    <name type="scientific">Pontibacter virosus</name>
    <dbReference type="NCBI Taxonomy" id="1765052"/>
    <lineage>
        <taxon>Bacteria</taxon>
        <taxon>Pseudomonadati</taxon>
        <taxon>Bacteroidota</taxon>
        <taxon>Cytophagia</taxon>
        <taxon>Cytophagales</taxon>
        <taxon>Hymenobacteraceae</taxon>
        <taxon>Pontibacter</taxon>
    </lineage>
</organism>
<evidence type="ECO:0000256" key="1">
    <source>
        <dbReference type="SAM" id="Phobius"/>
    </source>
</evidence>
<keyword evidence="1" id="KW-0812">Transmembrane</keyword>
<reference evidence="2 3" key="1">
    <citation type="submission" date="2018-04" db="EMBL/GenBank/DDBJ databases">
        <title>Genomic Encyclopedia of Type Strains, Phase IV (KMG-IV): sequencing the most valuable type-strain genomes for metagenomic binning, comparative biology and taxonomic classification.</title>
        <authorList>
            <person name="Goeker M."/>
        </authorList>
    </citation>
    <scope>NUCLEOTIDE SEQUENCE [LARGE SCALE GENOMIC DNA]</scope>
    <source>
        <strain evidence="2 3">DSM 100231</strain>
    </source>
</reference>
<gene>
    <name evidence="2" type="ORF">C8E01_11958</name>
</gene>
<dbReference type="AlphaFoldDB" id="A0A2U1ANY6"/>